<dbReference type="Pfam" id="PF00128">
    <property type="entry name" value="Alpha-amylase"/>
    <property type="match status" value="1"/>
</dbReference>
<dbReference type="Gene3D" id="2.40.10.170">
    <property type="match status" value="1"/>
</dbReference>
<dbReference type="Pfam" id="PF20653">
    <property type="entry name" value="COG6_C"/>
    <property type="match status" value="1"/>
</dbReference>
<dbReference type="NCBIfam" id="TIGR01039">
    <property type="entry name" value="atpD"/>
    <property type="match status" value="1"/>
</dbReference>
<dbReference type="CDD" id="cd18110">
    <property type="entry name" value="ATP-synt_F1_beta_C"/>
    <property type="match status" value="1"/>
</dbReference>
<comment type="subunit">
    <text evidence="18">F-type ATPases have 2 components, CF(1) - the catalytic core - and CF(0) - the membrane proton channel. CF(1) and CF(0) have multiple subunits.</text>
</comment>
<dbReference type="PANTHER" id="PTHR43651">
    <property type="entry name" value="1,4-ALPHA-GLUCAN-BRANCHING ENZYME"/>
    <property type="match status" value="1"/>
</dbReference>
<dbReference type="GO" id="GO:0004553">
    <property type="term" value="F:hydrolase activity, hydrolyzing O-glycosyl compounds"/>
    <property type="evidence" value="ECO:0007669"/>
    <property type="project" value="InterPro"/>
</dbReference>
<dbReference type="SUPFAM" id="SSF47917">
    <property type="entry name" value="C-terminal domain of alpha and beta subunits of F1 ATP synthase"/>
    <property type="match status" value="1"/>
</dbReference>
<dbReference type="Gene3D" id="3.40.50.300">
    <property type="entry name" value="P-loop containing nucleotide triphosphate hydrolases"/>
    <property type="match status" value="1"/>
</dbReference>
<comment type="caution">
    <text evidence="21">The sequence shown here is derived from an EMBL/GenBank/DDBJ whole genome shotgun (WGS) entry which is preliminary data.</text>
</comment>
<evidence type="ECO:0000256" key="5">
    <source>
        <dbReference type="ARBA" id="ARBA00009000"/>
    </source>
</evidence>
<feature type="domain" description="AAA+ ATPase" evidence="19">
    <location>
        <begin position="1325"/>
        <end position="1508"/>
    </location>
</feature>
<evidence type="ECO:0000256" key="12">
    <source>
        <dbReference type="ARBA" id="ARBA00023056"/>
    </source>
</evidence>
<evidence type="ECO:0000256" key="16">
    <source>
        <dbReference type="ARBA" id="ARBA00023310"/>
    </source>
</evidence>
<dbReference type="InterPro" id="IPR004193">
    <property type="entry name" value="Glyco_hydro_13_N"/>
</dbReference>
<sequence length="1655" mass="185410">MTNPDILLPLEDRNEQYTTEETQLQENTGLKSNHLPVKAAQVLSTSVTDPDIKEGLSAFTSIVDNNNADNRRQLRAQMLQELATSSSQVIQDFGLIATEALLHAFLEKFTLPVADLANLTSTMQELEDDFFDTLIRVKVIYSDCQVLLGSESTRAGVEIMDQMTKNLNSAYQKVYLWLQKELKYVSFESPVGNRRVRKALDVLTSRPGLFQSCIDTLAESRQRALTDAFNVALTGGDTADTKPIDMMAHDPIRYIGDMLAWLHSTLVSELEALQAIFELPPPSTAKSGSHVTELETDIGDTLSVRDYMRPLVDKSLETFRTEQVISSHEEPTLLYGLLNILTFYRETFKKVMGPETSLIAALDSLVSAATRQLQSCLRDLVRAVQHAVPITTMDLSPPAFLIEALSRFKDLDKKFEASLISESSKLVRLLENSLSSFQQPNYRRNDWHLDTAIQMAASVENVTETTRVADGTGVVELDPWLSPYKAQLRERFSKTQNWIRDLNNTEGGLEKFSRGYERFGLNLLKNGDIVYREWAPNAEYASLIVGGENNQWDLGDYPMKKDHFGVWEVNIPSRDGIPSISHNSKVKIVMRLPNGEWIHRLPAWIKRVTQDLSVSPVYDARFWNPPSKYIFRHQRPKKPTSARVYEAHIGISSPDARVGTYKEFTANVLPRIQKLGYNVLQLMAVMEHAYYASFGYQITSFFAVSSRYGEPEDLKELIDTAHGMGISVLLDVVHSHACNNVLDGLNMFDGTDHLYFHGGPRGKHELWDSRLFNYGHHEVLRFLLSNLRFYMEEYQFDGFRFDGVTSILYTHHGIGTGFSGGYHEYFGPSVDEEGIVYLMLANEMLHSVYEDVITIAEDVSGMPALCLPLSLGGVGFDYRLAMAVPDMWIKLLKEVKDDDWDMGNICFTLTNRRHGEKTIAYAESHDQALVGDKTIMMWLCNEEMYTNMSDLSALTPKIQRGLELHKMIRLICHGLGGEGYLNFEGNEFGHPEWLDFPRDGNGNSFWYARRQWNVLDDKLLRYKYLNEFDASMQHAEERYGWLSAPQAYISLKHEGDKVIVYERAGLIWIFNFHPTQSFVDYRIGVEEAGKYKIILNTDSKLHGGLERIDESVSYFTTPLEWNNRKNYMQVYIPTRTAIVFAKEDGFSRFLARGGPRLYPRPVIRNAARSAAPLVSARFQSTDAPLMGKIHQVIGAVVDVKFDTDRLPPILNAIHTDNNGQRLVLEVAQHLGENIVRTIAMDGTEGLVRGAECKDSGAPIMIPVGPGTLGRIMNVTGDPIDERGPIKATKHLPIHAEAPAFVEQSTAAEILVTGIKVVDLLAPYARGGKIGLFGGAGVGKTVFIQELINNIAKAHGGYSVFTGVGERTREGNDLYHEMQETQVIQLDGESKVALVFGQMNEPPGARARVALTGLTVAEYFRDDEGQDVLLFVDNIFRFTQAGSEVSALLGRIPSAVGYQPTLATDMGLLQERITTTKKGSITSVQAVYVPADDLTDPAPATTFAHLDATTVLSRGISELGIYPAVDPLDSKSRLMDPRVIGEEHYNIASKVQQTLQAYRSLQDIIAILGMDELSAEDKLTVTRARCIQRFLSQPFAVAEAFTGMEGKLVDLKDTLRSFKEILDGKMDDCPEAAFYMVGNIDEVRVKAEKIIAESKE</sequence>
<dbReference type="GO" id="GO:0005524">
    <property type="term" value="F:ATP binding"/>
    <property type="evidence" value="ECO:0007669"/>
    <property type="project" value="UniProtKB-KW"/>
</dbReference>
<dbReference type="InterPro" id="IPR036121">
    <property type="entry name" value="ATPase_F1/V1/A1_a/bsu_N_sf"/>
</dbReference>
<dbReference type="GO" id="GO:0006891">
    <property type="term" value="P:intra-Golgi vesicle-mediated transport"/>
    <property type="evidence" value="ECO:0007669"/>
    <property type="project" value="InterPro"/>
</dbReference>
<dbReference type="FunFam" id="1.10.1140.10:FF:000001">
    <property type="entry name" value="ATP synthase subunit beta"/>
    <property type="match status" value="1"/>
</dbReference>
<dbReference type="CDD" id="cd02854">
    <property type="entry name" value="E_set_GBE_euk_N"/>
    <property type="match status" value="1"/>
</dbReference>
<keyword evidence="8 18" id="KW-0547">Nucleotide-binding</keyword>
<keyword evidence="11" id="KW-1278">Translocase</keyword>
<comment type="function">
    <text evidence="18">Produces ATP from ADP in the presence of a proton gradient across the membrane.</text>
</comment>
<feature type="domain" description="Glycosyl hydrolase family 13 catalytic" evidence="20">
    <location>
        <begin position="616"/>
        <end position="971"/>
    </location>
</feature>
<evidence type="ECO:0000256" key="17">
    <source>
        <dbReference type="ARBA" id="ARBA00049618"/>
    </source>
</evidence>
<dbReference type="FunFam" id="2.60.40.1180:FF:000003">
    <property type="entry name" value="1,4-alpha-glucan-branching enzyme, chloroplastic/amyloplastic"/>
    <property type="match status" value="1"/>
</dbReference>
<dbReference type="CDD" id="cd11321">
    <property type="entry name" value="AmyAc_bac_euk_BE"/>
    <property type="match status" value="1"/>
</dbReference>
<dbReference type="InterPro" id="IPR020003">
    <property type="entry name" value="ATPase_a/bsu_AS"/>
</dbReference>
<keyword evidence="14" id="KW-0472">Membrane</keyword>
<dbReference type="InterPro" id="IPR055190">
    <property type="entry name" value="ATP-synt_VA_C"/>
</dbReference>
<dbReference type="InterPro" id="IPR003593">
    <property type="entry name" value="AAA+_ATPase"/>
</dbReference>
<comment type="similarity">
    <text evidence="4">Belongs to the ATPase alpha/beta chains family.</text>
</comment>
<keyword evidence="7" id="KW-0808">Transferase</keyword>
<evidence type="ECO:0000256" key="15">
    <source>
        <dbReference type="ARBA" id="ARBA00023196"/>
    </source>
</evidence>
<dbReference type="InterPro" id="IPR005722">
    <property type="entry name" value="ATP_synth_F1_bsu"/>
</dbReference>
<evidence type="ECO:0000256" key="13">
    <source>
        <dbReference type="ARBA" id="ARBA00023065"/>
    </source>
</evidence>
<dbReference type="Gene3D" id="3.20.20.80">
    <property type="entry name" value="Glycosidases"/>
    <property type="match status" value="1"/>
</dbReference>
<evidence type="ECO:0000256" key="1">
    <source>
        <dbReference type="ARBA" id="ARBA00000826"/>
    </source>
</evidence>
<evidence type="ECO:0000256" key="3">
    <source>
        <dbReference type="ARBA" id="ARBA00004964"/>
    </source>
</evidence>
<dbReference type="SUPFAM" id="SSF81296">
    <property type="entry name" value="E set domains"/>
    <property type="match status" value="1"/>
</dbReference>
<keyword evidence="22" id="KW-1185">Reference proteome</keyword>
<dbReference type="InterPro" id="IPR000194">
    <property type="entry name" value="ATPase_F1/V1/A1_a/bsu_nucl-bd"/>
</dbReference>
<dbReference type="Pfam" id="PF02922">
    <property type="entry name" value="CBM_48"/>
    <property type="match status" value="1"/>
</dbReference>
<comment type="pathway">
    <text evidence="3">Glycan biosynthesis; glycogen biosynthesis.</text>
</comment>
<keyword evidence="9" id="KW-0375">Hydrogen ion transport</keyword>
<dbReference type="Proteomes" id="UP001221413">
    <property type="component" value="Unassembled WGS sequence"/>
</dbReference>
<dbReference type="InterPro" id="IPR006047">
    <property type="entry name" value="GH13_cat_dom"/>
</dbReference>
<dbReference type="InterPro" id="IPR004100">
    <property type="entry name" value="ATPase_F1/V1/A1_a/bsu_N"/>
</dbReference>
<dbReference type="SUPFAM" id="SSF51445">
    <property type="entry name" value="(Trans)glycosidases"/>
    <property type="match status" value="1"/>
</dbReference>
<evidence type="ECO:0000256" key="7">
    <source>
        <dbReference type="ARBA" id="ARBA00022679"/>
    </source>
</evidence>
<dbReference type="SUPFAM" id="SSF50615">
    <property type="entry name" value="N-terminal domain of alpha and beta subunits of F1 ATP synthase"/>
    <property type="match status" value="1"/>
</dbReference>
<dbReference type="SUPFAM" id="SSF51011">
    <property type="entry name" value="Glycosyl hydrolase domain"/>
    <property type="match status" value="1"/>
</dbReference>
<comment type="function">
    <text evidence="17">Glycogen-branching enzyme participates in the glycogen biosynthetic process along with glycogenin and glycogen synthase. Generates alpha-1,6-glucosidic branches from alpha-1,4-linked glucose chains, to increase solubility of the glycogen polymer.</text>
</comment>
<name>A0AAD6NKS8_DREDA</name>
<organism evidence="21 22">
    <name type="scientific">Drechslerella dactyloides</name>
    <name type="common">Nematode-trapping fungus</name>
    <name type="synonym">Arthrobotrys dactyloides</name>
    <dbReference type="NCBI Taxonomy" id="74499"/>
    <lineage>
        <taxon>Eukaryota</taxon>
        <taxon>Fungi</taxon>
        <taxon>Dikarya</taxon>
        <taxon>Ascomycota</taxon>
        <taxon>Pezizomycotina</taxon>
        <taxon>Orbiliomycetes</taxon>
        <taxon>Orbiliales</taxon>
        <taxon>Orbiliaceae</taxon>
        <taxon>Drechslerella</taxon>
    </lineage>
</organism>
<dbReference type="GO" id="GO:0043169">
    <property type="term" value="F:cation binding"/>
    <property type="evidence" value="ECO:0007669"/>
    <property type="project" value="InterPro"/>
</dbReference>
<reference evidence="21" key="1">
    <citation type="submission" date="2023-01" db="EMBL/GenBank/DDBJ databases">
        <title>The chitinases involved in constricting ring structure development in the nematode-trapping fungus Drechslerella dactyloides.</title>
        <authorList>
            <person name="Wang R."/>
            <person name="Zhang L."/>
            <person name="Tang P."/>
            <person name="Li S."/>
            <person name="Liang L."/>
        </authorList>
    </citation>
    <scope>NUCLEOTIDE SEQUENCE</scope>
    <source>
        <strain evidence="21">YMF1.00031</strain>
    </source>
</reference>
<accession>A0AAD6NKS8</accession>
<dbReference type="Pfam" id="PF02874">
    <property type="entry name" value="ATP-synt_ab_N"/>
    <property type="match status" value="1"/>
</dbReference>
<dbReference type="InterPro" id="IPR006048">
    <property type="entry name" value="A-amylase/branching_C"/>
</dbReference>
<dbReference type="EC" id="7.1.2.2" evidence="18"/>
<dbReference type="PROSITE" id="PS00152">
    <property type="entry name" value="ATPASE_ALPHA_BETA"/>
    <property type="match status" value="1"/>
</dbReference>
<keyword evidence="13" id="KW-0406">Ion transport</keyword>
<evidence type="ECO:0000256" key="14">
    <source>
        <dbReference type="ARBA" id="ARBA00023136"/>
    </source>
</evidence>
<dbReference type="SUPFAM" id="SSF52540">
    <property type="entry name" value="P-loop containing nucleoside triphosphate hydrolases"/>
    <property type="match status" value="1"/>
</dbReference>
<dbReference type="Gene3D" id="2.60.40.10">
    <property type="entry name" value="Immunoglobulins"/>
    <property type="match status" value="1"/>
</dbReference>
<dbReference type="CDD" id="cd18115">
    <property type="entry name" value="ATP-synt_F1_beta_N"/>
    <property type="match status" value="1"/>
</dbReference>
<comment type="catalytic activity">
    <reaction evidence="1">
        <text>Transfers a segment of a (1-&gt;4)-alpha-D-glucan chain to a primary hydroxy group in a similar glucan chain.</text>
        <dbReference type="EC" id="2.4.1.18"/>
    </reaction>
</comment>
<dbReference type="HAMAP" id="MF_01347">
    <property type="entry name" value="ATP_synth_beta_bact"/>
    <property type="match status" value="1"/>
</dbReference>
<keyword evidence="6" id="KW-0813">Transport</keyword>
<dbReference type="FunFam" id="3.40.50.300:FF:000026">
    <property type="entry name" value="ATP synthase subunit beta"/>
    <property type="match status" value="1"/>
</dbReference>
<dbReference type="GO" id="GO:0046933">
    <property type="term" value="F:proton-transporting ATP synthase activity, rotational mechanism"/>
    <property type="evidence" value="ECO:0007669"/>
    <property type="project" value="InterPro"/>
</dbReference>
<dbReference type="SMART" id="SM00382">
    <property type="entry name" value="AAA"/>
    <property type="match status" value="1"/>
</dbReference>
<dbReference type="PANTHER" id="PTHR43651:SF3">
    <property type="entry name" value="1,4-ALPHA-GLUCAN-BRANCHING ENZYME"/>
    <property type="match status" value="1"/>
</dbReference>
<dbReference type="FunFam" id="2.60.40.10:FF:000250">
    <property type="entry name" value="1,4-alpha-glucan-branching enzyme, chloroplastic/amyloplastic"/>
    <property type="match status" value="1"/>
</dbReference>
<dbReference type="GO" id="GO:0017119">
    <property type="term" value="C:Golgi transport complex"/>
    <property type="evidence" value="ECO:0007669"/>
    <property type="project" value="InterPro"/>
</dbReference>
<dbReference type="CDD" id="cd01133">
    <property type="entry name" value="F1-ATPase_beta_CD"/>
    <property type="match status" value="1"/>
</dbReference>
<dbReference type="EMBL" id="JAQGDS010000003">
    <property type="protein sequence ID" value="KAJ6262134.1"/>
    <property type="molecule type" value="Genomic_DNA"/>
</dbReference>
<keyword evidence="16 18" id="KW-0066">ATP synthesis</keyword>
<evidence type="ECO:0000256" key="11">
    <source>
        <dbReference type="ARBA" id="ARBA00022967"/>
    </source>
</evidence>
<dbReference type="SMART" id="SM01087">
    <property type="entry name" value="COG6"/>
    <property type="match status" value="1"/>
</dbReference>
<dbReference type="InterPro" id="IPR013783">
    <property type="entry name" value="Ig-like_fold"/>
</dbReference>
<comment type="similarity">
    <text evidence="5">Belongs to the glycosyl hydrolase 13 family. GlgB subfamily.</text>
</comment>
<evidence type="ECO:0000256" key="6">
    <source>
        <dbReference type="ARBA" id="ARBA00022448"/>
    </source>
</evidence>
<dbReference type="InterPro" id="IPR010490">
    <property type="entry name" value="COG6"/>
</dbReference>
<dbReference type="InterPro" id="IPR013780">
    <property type="entry name" value="Glyco_hydro_b"/>
</dbReference>
<proteinExistence type="inferred from homology"/>
<dbReference type="Pfam" id="PF22919">
    <property type="entry name" value="ATP-synt_VA_C"/>
    <property type="match status" value="1"/>
</dbReference>
<dbReference type="InterPro" id="IPR017853">
    <property type="entry name" value="GH"/>
</dbReference>
<evidence type="ECO:0000256" key="10">
    <source>
        <dbReference type="ARBA" id="ARBA00022840"/>
    </source>
</evidence>
<evidence type="ECO:0000256" key="2">
    <source>
        <dbReference type="ARBA" id="ARBA00004370"/>
    </source>
</evidence>
<evidence type="ECO:0000256" key="9">
    <source>
        <dbReference type="ARBA" id="ARBA00022781"/>
    </source>
</evidence>
<dbReference type="SMART" id="SM00642">
    <property type="entry name" value="Aamy"/>
    <property type="match status" value="1"/>
</dbReference>
<dbReference type="GO" id="GO:0045259">
    <property type="term" value="C:proton-transporting ATP synthase complex"/>
    <property type="evidence" value="ECO:0007669"/>
    <property type="project" value="UniProtKB-KW"/>
</dbReference>
<evidence type="ECO:0000256" key="8">
    <source>
        <dbReference type="ARBA" id="ARBA00022741"/>
    </source>
</evidence>
<dbReference type="GO" id="GO:0005978">
    <property type="term" value="P:glycogen biosynthetic process"/>
    <property type="evidence" value="ECO:0007669"/>
    <property type="project" value="UniProtKB-KW"/>
</dbReference>
<gene>
    <name evidence="21" type="ORF">Dda_2939</name>
</gene>
<dbReference type="FunFam" id="3.20.20.80:FF:000001">
    <property type="entry name" value="1,4-alpha-glucan branching enzyme"/>
    <property type="match status" value="1"/>
</dbReference>
<evidence type="ECO:0000313" key="22">
    <source>
        <dbReference type="Proteomes" id="UP001221413"/>
    </source>
</evidence>
<evidence type="ECO:0000256" key="18">
    <source>
        <dbReference type="RuleBase" id="RU003553"/>
    </source>
</evidence>
<protein>
    <recommendedName>
        <fullName evidence="18">ATP synthase subunit beta</fullName>
        <ecNumber evidence="18">7.1.2.2</ecNumber>
    </recommendedName>
</protein>
<evidence type="ECO:0000259" key="19">
    <source>
        <dbReference type="SMART" id="SM00382"/>
    </source>
</evidence>
<keyword evidence="15 18" id="KW-0139">CF(1)</keyword>
<dbReference type="GO" id="GO:0003844">
    <property type="term" value="F:1,4-alpha-glucan branching enzyme activity"/>
    <property type="evidence" value="ECO:0007669"/>
    <property type="project" value="UniProtKB-EC"/>
</dbReference>
<keyword evidence="10 18" id="KW-0067">ATP-binding</keyword>
<evidence type="ECO:0000259" key="20">
    <source>
        <dbReference type="SMART" id="SM00642"/>
    </source>
</evidence>
<evidence type="ECO:0000256" key="4">
    <source>
        <dbReference type="ARBA" id="ARBA00008936"/>
    </source>
</evidence>
<dbReference type="Gene3D" id="1.10.1140.10">
    <property type="entry name" value="Bovine Mitochondrial F1-atpase, Atp Synthase Beta Chain, Chain D, domain 3"/>
    <property type="match status" value="1"/>
</dbReference>
<dbReference type="InterPro" id="IPR024034">
    <property type="entry name" value="ATPase_F1/V1_b/a_C"/>
</dbReference>
<comment type="subcellular location">
    <subcellularLocation>
        <location evidence="2">Membrane</location>
    </subcellularLocation>
</comment>
<dbReference type="GO" id="GO:0005743">
    <property type="term" value="C:mitochondrial inner membrane"/>
    <property type="evidence" value="ECO:0007669"/>
    <property type="project" value="UniProtKB-ARBA"/>
</dbReference>
<dbReference type="Pfam" id="PF00006">
    <property type="entry name" value="ATP-synt_ab"/>
    <property type="match status" value="1"/>
</dbReference>
<dbReference type="Pfam" id="PF02806">
    <property type="entry name" value="Alpha-amylase_C"/>
    <property type="match status" value="1"/>
</dbReference>
<keyword evidence="12" id="KW-0320">Glycogen biosynthesis</keyword>
<dbReference type="InterPro" id="IPR014756">
    <property type="entry name" value="Ig_E-set"/>
</dbReference>
<dbReference type="Gene3D" id="2.60.40.1180">
    <property type="entry name" value="Golgi alpha-mannosidase II"/>
    <property type="match status" value="1"/>
</dbReference>
<dbReference type="InterPro" id="IPR048369">
    <property type="entry name" value="COG6_C"/>
</dbReference>
<comment type="catalytic activity">
    <reaction evidence="18">
        <text>ATP + H2O + 4 H(+)(in) = ADP + phosphate + 5 H(+)(out)</text>
        <dbReference type="Rhea" id="RHEA:57720"/>
        <dbReference type="ChEBI" id="CHEBI:15377"/>
        <dbReference type="ChEBI" id="CHEBI:15378"/>
        <dbReference type="ChEBI" id="CHEBI:30616"/>
        <dbReference type="ChEBI" id="CHEBI:43474"/>
        <dbReference type="ChEBI" id="CHEBI:456216"/>
        <dbReference type="EC" id="7.1.2.2"/>
    </reaction>
</comment>
<dbReference type="InterPro" id="IPR027417">
    <property type="entry name" value="P-loop_NTPase"/>
</dbReference>
<evidence type="ECO:0000313" key="21">
    <source>
        <dbReference type="EMBL" id="KAJ6262134.1"/>
    </source>
</evidence>